<feature type="transmembrane region" description="Helical" evidence="6">
    <location>
        <begin position="212"/>
        <end position="229"/>
    </location>
</feature>
<dbReference type="InterPro" id="IPR001182">
    <property type="entry name" value="FtsW/RodA"/>
</dbReference>
<keyword evidence="8" id="KW-1185">Reference proteome</keyword>
<keyword evidence="2 6" id="KW-0812">Transmembrane</keyword>
<feature type="transmembrane region" description="Helical" evidence="6">
    <location>
        <begin position="235"/>
        <end position="250"/>
    </location>
</feature>
<feature type="transmembrane region" description="Helical" evidence="6">
    <location>
        <begin position="405"/>
        <end position="428"/>
    </location>
</feature>
<dbReference type="GO" id="GO:0032153">
    <property type="term" value="C:cell division site"/>
    <property type="evidence" value="ECO:0007669"/>
    <property type="project" value="TreeGrafter"/>
</dbReference>
<dbReference type="PANTHER" id="PTHR30474">
    <property type="entry name" value="CELL CYCLE PROTEIN"/>
    <property type="match status" value="1"/>
</dbReference>
<evidence type="ECO:0000256" key="3">
    <source>
        <dbReference type="ARBA" id="ARBA00022960"/>
    </source>
</evidence>
<dbReference type="GO" id="GO:0008360">
    <property type="term" value="P:regulation of cell shape"/>
    <property type="evidence" value="ECO:0007669"/>
    <property type="project" value="UniProtKB-KW"/>
</dbReference>
<accession>A0A2G3E5X2</accession>
<dbReference type="Pfam" id="PF01098">
    <property type="entry name" value="FTSW_RODA_SPOVE"/>
    <property type="match status" value="1"/>
</dbReference>
<evidence type="ECO:0000313" key="7">
    <source>
        <dbReference type="EMBL" id="PHU38601.1"/>
    </source>
</evidence>
<reference evidence="7 8" key="2">
    <citation type="submission" date="2017-10" db="EMBL/GenBank/DDBJ databases">
        <authorList>
            <person name="Banno H."/>
            <person name="Chua N.-H."/>
        </authorList>
    </citation>
    <scope>NUCLEOTIDE SEQUENCE [LARGE SCALE GENOMIC DNA]</scope>
    <source>
        <strain evidence="7 8">JK623</strain>
    </source>
</reference>
<protein>
    <submittedName>
        <fullName evidence="7">Cell division protein FtsW</fullName>
    </submittedName>
</protein>
<name>A0A2G3E5X2_9FIRM</name>
<comment type="caution">
    <text evidence="7">The sequence shown here is derived from an EMBL/GenBank/DDBJ whole genome shotgun (WGS) entry which is preliminary data.</text>
</comment>
<feature type="transmembrane region" description="Helical" evidence="6">
    <location>
        <begin position="339"/>
        <end position="360"/>
    </location>
</feature>
<keyword evidence="3" id="KW-0133">Cell shape</keyword>
<dbReference type="GO" id="GO:0051301">
    <property type="term" value="P:cell division"/>
    <property type="evidence" value="ECO:0007669"/>
    <property type="project" value="UniProtKB-KW"/>
</dbReference>
<sequence length="449" mass="50583">MLHIFVQISKFLLILLILLYTFECFAAFRVEARELRHSVYIRQRVLMYFIHALAFAVLYFTTMNTQMIGIYVLQCFLITAILALYHIFYKEANQIILNNMCMLLIIGFIILTRLSYSKSLKQFFFCLAGLFICVIIPIIMQSVSIFRNLSWIYAIVGVLGLASVTILGRVEYGAKLSLSFGSFSIQPSEFVKILFVFFLASRLYDKKDFKNLLLTGICAAVFMLFLVAAKDLGGAFLYYTTFVIMIYVATERFLYLLGGGGLLAVAAFAGYHIFSHVQVRVLAWLNPLSVYEKEGYQVSQSLFGIGTGGWFGLGLNQGLPNKIPIVEKDFVFAAISEELGGIFALCVIFICLSVFFMFMNIAIKMRDDFYKLIAIGLATIYALQVFLTIGGTIKFIPSTGVTLPLISYGGSSLLSTFIFFGIIQGLYVRNMTEEEKGTTDLDEKKTKRK</sequence>
<keyword evidence="4 6" id="KW-1133">Transmembrane helix</keyword>
<evidence type="ECO:0000256" key="4">
    <source>
        <dbReference type="ARBA" id="ARBA00022989"/>
    </source>
</evidence>
<gene>
    <name evidence="7" type="ORF">CSX02_01840</name>
</gene>
<keyword evidence="7" id="KW-0131">Cell cycle</keyword>
<keyword evidence="7" id="KW-0132">Cell division</keyword>
<evidence type="ECO:0000256" key="1">
    <source>
        <dbReference type="ARBA" id="ARBA00004141"/>
    </source>
</evidence>
<organism evidence="7 8">
    <name type="scientific">Agathobacter ruminis</name>
    <dbReference type="NCBI Taxonomy" id="1712665"/>
    <lineage>
        <taxon>Bacteria</taxon>
        <taxon>Bacillati</taxon>
        <taxon>Bacillota</taxon>
        <taxon>Clostridia</taxon>
        <taxon>Lachnospirales</taxon>
        <taxon>Lachnospiraceae</taxon>
        <taxon>Agathobacter</taxon>
    </lineage>
</organism>
<evidence type="ECO:0000256" key="5">
    <source>
        <dbReference type="ARBA" id="ARBA00023136"/>
    </source>
</evidence>
<evidence type="ECO:0000256" key="6">
    <source>
        <dbReference type="SAM" id="Phobius"/>
    </source>
</evidence>
<feature type="transmembrane region" description="Helical" evidence="6">
    <location>
        <begin position="151"/>
        <end position="170"/>
    </location>
</feature>
<feature type="transmembrane region" description="Helical" evidence="6">
    <location>
        <begin position="95"/>
        <end position="116"/>
    </location>
</feature>
<dbReference type="PANTHER" id="PTHR30474:SF3">
    <property type="entry name" value="PEPTIDOGLYCAN GLYCOSYLTRANSFERASE RODA"/>
    <property type="match status" value="1"/>
</dbReference>
<dbReference type="GO" id="GO:0005886">
    <property type="term" value="C:plasma membrane"/>
    <property type="evidence" value="ECO:0007669"/>
    <property type="project" value="TreeGrafter"/>
</dbReference>
<feature type="transmembrane region" description="Helical" evidence="6">
    <location>
        <begin position="255"/>
        <end position="274"/>
    </location>
</feature>
<dbReference type="Proteomes" id="UP000224563">
    <property type="component" value="Unassembled WGS sequence"/>
</dbReference>
<proteinExistence type="predicted"/>
<dbReference type="GO" id="GO:0015648">
    <property type="term" value="F:lipid-linked peptidoglycan transporter activity"/>
    <property type="evidence" value="ECO:0007669"/>
    <property type="project" value="TreeGrafter"/>
</dbReference>
<feature type="transmembrane region" description="Helical" evidence="6">
    <location>
        <begin position="68"/>
        <end position="88"/>
    </location>
</feature>
<reference evidence="7 8" key="1">
    <citation type="submission" date="2017-10" db="EMBL/GenBank/DDBJ databases">
        <title>Resolving the taxonomy of Roseburia spp., Eubacterium rectale and Agathobacter spp. through phylogenomic analysis.</title>
        <authorList>
            <person name="Sheridan P.O."/>
            <person name="Walker A.W."/>
            <person name="Duncan S.H."/>
            <person name="Scott K.P."/>
            <person name="Toole P.W.O."/>
            <person name="Luis P."/>
            <person name="Flint H.J."/>
        </authorList>
    </citation>
    <scope>NUCLEOTIDE SEQUENCE [LARGE SCALE GENOMIC DNA]</scope>
    <source>
        <strain evidence="7 8">JK623</strain>
    </source>
</reference>
<keyword evidence="5 6" id="KW-0472">Membrane</keyword>
<feature type="transmembrane region" description="Helical" evidence="6">
    <location>
        <begin position="12"/>
        <end position="32"/>
    </location>
</feature>
<feature type="transmembrane region" description="Helical" evidence="6">
    <location>
        <begin position="122"/>
        <end position="139"/>
    </location>
</feature>
<feature type="transmembrane region" description="Helical" evidence="6">
    <location>
        <begin position="176"/>
        <end position="200"/>
    </location>
</feature>
<dbReference type="EMBL" id="PDYG01000005">
    <property type="protein sequence ID" value="PHU38601.1"/>
    <property type="molecule type" value="Genomic_DNA"/>
</dbReference>
<dbReference type="AlphaFoldDB" id="A0A2G3E5X2"/>
<feature type="transmembrane region" description="Helical" evidence="6">
    <location>
        <begin position="44"/>
        <end position="62"/>
    </location>
</feature>
<feature type="transmembrane region" description="Helical" evidence="6">
    <location>
        <begin position="372"/>
        <end position="393"/>
    </location>
</feature>
<comment type="subcellular location">
    <subcellularLocation>
        <location evidence="1">Membrane</location>
        <topology evidence="1">Multi-pass membrane protein</topology>
    </subcellularLocation>
</comment>
<dbReference type="RefSeq" id="WP_099385418.1">
    <property type="nucleotide sequence ID" value="NZ_PDYG01000005.1"/>
</dbReference>
<evidence type="ECO:0000313" key="8">
    <source>
        <dbReference type="Proteomes" id="UP000224563"/>
    </source>
</evidence>
<evidence type="ECO:0000256" key="2">
    <source>
        <dbReference type="ARBA" id="ARBA00022692"/>
    </source>
</evidence>